<protein>
    <recommendedName>
        <fullName evidence="12">Cytochrome b561 domain-containing protein</fullName>
    </recommendedName>
</protein>
<keyword evidence="4" id="KW-0249">Electron transport</keyword>
<dbReference type="OrthoDB" id="19261at2759"/>
<dbReference type="GO" id="GO:0016020">
    <property type="term" value="C:membrane"/>
    <property type="evidence" value="ECO:0007669"/>
    <property type="project" value="UniProtKB-SubCell"/>
</dbReference>
<dbReference type="InterPro" id="IPR006593">
    <property type="entry name" value="Cyt_b561/ferric_Rdtase_TM"/>
</dbReference>
<feature type="transmembrane region" description="Helical" evidence="7">
    <location>
        <begin position="164"/>
        <end position="185"/>
    </location>
</feature>
<feature type="transmembrane region" description="Helical" evidence="7">
    <location>
        <begin position="259"/>
        <end position="281"/>
    </location>
</feature>
<dbReference type="SUPFAM" id="SSF103473">
    <property type="entry name" value="MFS general substrate transporter"/>
    <property type="match status" value="1"/>
</dbReference>
<evidence type="ECO:0000259" key="9">
    <source>
        <dbReference type="Pfam" id="PF16010"/>
    </source>
</evidence>
<dbReference type="Gene3D" id="1.20.120.1770">
    <property type="match status" value="1"/>
</dbReference>
<dbReference type="Pfam" id="PF03188">
    <property type="entry name" value="Cytochrom_B561"/>
    <property type="match status" value="1"/>
</dbReference>
<feature type="domain" description="Cytochrome b561" evidence="8">
    <location>
        <begin position="185"/>
        <end position="284"/>
    </location>
</feature>
<reference evidence="10" key="1">
    <citation type="journal article" date="2020" name="Stud. Mycol.">
        <title>101 Dothideomycetes genomes: a test case for predicting lifestyles and emergence of pathogens.</title>
        <authorList>
            <person name="Haridas S."/>
            <person name="Albert R."/>
            <person name="Binder M."/>
            <person name="Bloem J."/>
            <person name="Labutti K."/>
            <person name="Salamov A."/>
            <person name="Andreopoulos B."/>
            <person name="Baker S."/>
            <person name="Barry K."/>
            <person name="Bills G."/>
            <person name="Bluhm B."/>
            <person name="Cannon C."/>
            <person name="Castanera R."/>
            <person name="Culley D."/>
            <person name="Daum C."/>
            <person name="Ezra D."/>
            <person name="Gonzalez J."/>
            <person name="Henrissat B."/>
            <person name="Kuo A."/>
            <person name="Liang C."/>
            <person name="Lipzen A."/>
            <person name="Lutzoni F."/>
            <person name="Magnuson J."/>
            <person name="Mondo S."/>
            <person name="Nolan M."/>
            <person name="Ohm R."/>
            <person name="Pangilinan J."/>
            <person name="Park H.-J."/>
            <person name="Ramirez L."/>
            <person name="Alfaro M."/>
            <person name="Sun H."/>
            <person name="Tritt A."/>
            <person name="Yoshinaga Y."/>
            <person name="Zwiers L.-H."/>
            <person name="Turgeon B."/>
            <person name="Goodwin S."/>
            <person name="Spatafora J."/>
            <person name="Crous P."/>
            <person name="Grigoriev I."/>
        </authorList>
    </citation>
    <scope>NUCLEOTIDE SEQUENCE</scope>
    <source>
        <strain evidence="10">CBS 161.51</strain>
    </source>
</reference>
<dbReference type="Proteomes" id="UP000800038">
    <property type="component" value="Unassembled WGS sequence"/>
</dbReference>
<evidence type="ECO:0000256" key="1">
    <source>
        <dbReference type="ARBA" id="ARBA00004370"/>
    </source>
</evidence>
<dbReference type="PANTHER" id="PTHR47797:SF1">
    <property type="entry name" value="CYTOCHROME B561 DOMAIN-CONTAINING PROTEIN-RELATED"/>
    <property type="match status" value="1"/>
</dbReference>
<dbReference type="CDD" id="cd08760">
    <property type="entry name" value="Cyt_b561_FRRS1_like"/>
    <property type="match status" value="1"/>
</dbReference>
<dbReference type="PANTHER" id="PTHR47797">
    <property type="entry name" value="DEHYDROGENASE, PUTATIVE (AFU_ORTHOLOGUE AFUA_8G05805)-RELATED"/>
    <property type="match status" value="1"/>
</dbReference>
<accession>A0A6A5S993</accession>
<organism evidence="10 11">
    <name type="scientific">Clathrospora elynae</name>
    <dbReference type="NCBI Taxonomy" id="706981"/>
    <lineage>
        <taxon>Eukaryota</taxon>
        <taxon>Fungi</taxon>
        <taxon>Dikarya</taxon>
        <taxon>Ascomycota</taxon>
        <taxon>Pezizomycotina</taxon>
        <taxon>Dothideomycetes</taxon>
        <taxon>Pleosporomycetidae</taxon>
        <taxon>Pleosporales</taxon>
        <taxon>Diademaceae</taxon>
        <taxon>Clathrospora</taxon>
    </lineage>
</organism>
<dbReference type="InterPro" id="IPR015920">
    <property type="entry name" value="Cellobiose_DH-like_cyt"/>
</dbReference>
<comment type="subcellular location">
    <subcellularLocation>
        <location evidence="1">Membrane</location>
    </subcellularLocation>
</comment>
<keyword evidence="3 7" id="KW-0812">Transmembrane</keyword>
<evidence type="ECO:0000256" key="7">
    <source>
        <dbReference type="SAM" id="Phobius"/>
    </source>
</evidence>
<feature type="transmembrane region" description="Helical" evidence="7">
    <location>
        <begin position="197"/>
        <end position="216"/>
    </location>
</feature>
<proteinExistence type="predicted"/>
<evidence type="ECO:0000259" key="8">
    <source>
        <dbReference type="Pfam" id="PF03188"/>
    </source>
</evidence>
<dbReference type="EMBL" id="ML976210">
    <property type="protein sequence ID" value="KAF1936114.1"/>
    <property type="molecule type" value="Genomic_DNA"/>
</dbReference>
<evidence type="ECO:0000256" key="4">
    <source>
        <dbReference type="ARBA" id="ARBA00022982"/>
    </source>
</evidence>
<evidence type="ECO:0008006" key="12">
    <source>
        <dbReference type="Google" id="ProtNLM"/>
    </source>
</evidence>
<keyword evidence="6 7" id="KW-0472">Membrane</keyword>
<evidence type="ECO:0000256" key="5">
    <source>
        <dbReference type="ARBA" id="ARBA00022989"/>
    </source>
</evidence>
<evidence type="ECO:0000313" key="11">
    <source>
        <dbReference type="Proteomes" id="UP000800038"/>
    </source>
</evidence>
<evidence type="ECO:0000256" key="2">
    <source>
        <dbReference type="ARBA" id="ARBA00022448"/>
    </source>
</evidence>
<dbReference type="Pfam" id="PF16010">
    <property type="entry name" value="CDH-cyt"/>
    <property type="match status" value="1"/>
</dbReference>
<name>A0A6A5S993_9PLEO</name>
<keyword evidence="2" id="KW-0813">Transport</keyword>
<gene>
    <name evidence="10" type="ORF">EJ02DRAFT_459810</name>
</gene>
<evidence type="ECO:0000313" key="10">
    <source>
        <dbReference type="EMBL" id="KAF1936114.1"/>
    </source>
</evidence>
<evidence type="ECO:0000256" key="6">
    <source>
        <dbReference type="ARBA" id="ARBA00023136"/>
    </source>
</evidence>
<feature type="transmembrane region" description="Helical" evidence="7">
    <location>
        <begin position="293"/>
        <end position="312"/>
    </location>
</feature>
<dbReference type="SUPFAM" id="SSF49344">
    <property type="entry name" value="CBD9-like"/>
    <property type="match status" value="1"/>
</dbReference>
<feature type="domain" description="Cellobiose dehydrogenase-like cytochrome" evidence="9">
    <location>
        <begin position="1"/>
        <end position="126"/>
    </location>
</feature>
<feature type="transmembrane region" description="Helical" evidence="7">
    <location>
        <begin position="228"/>
        <end position="247"/>
    </location>
</feature>
<keyword evidence="11" id="KW-1185">Reference proteome</keyword>
<dbReference type="InterPro" id="IPR036259">
    <property type="entry name" value="MFS_trans_sf"/>
</dbReference>
<dbReference type="AlphaFoldDB" id="A0A6A5S993"/>
<sequence length="349" mass="38037">MDGSVMWIVHESSDKNSVTVSPRLSNGHFEPSFSTSIDCALVEGTGYHNRIDEDSNTRYYSANIHCKNATALGKGDGKLDFTNARQPFLYAWGPTDGSISSASKSAGIKRHDAYGNFWMDMTKATSVEADKATVPSGAALSITNNAGADEKAESDGDKVGPAHAAIMLATFAIIFPLGAVLLRFLESVKVHGIVQGVGVLTAIVGVGLGIYLSKMYNHSKDVTSGHQVFGLILLGLVLFQWGIGLYHHLRFRKYKRPTIYGKVHLFAGPALVLGGIINGFIGFNFSGEPHNNIYYGIVVAIILVVVLGLLVWKRWSKRRESKTHRRMEPEETQGDSFLLNLPLGSHNMR</sequence>
<evidence type="ECO:0000256" key="3">
    <source>
        <dbReference type="ARBA" id="ARBA00022692"/>
    </source>
</evidence>
<dbReference type="CDD" id="cd09630">
    <property type="entry name" value="CDH_like_cytochrome"/>
    <property type="match status" value="1"/>
</dbReference>
<dbReference type="Gene3D" id="2.60.40.1210">
    <property type="entry name" value="Cellobiose dehydrogenase, cytochrome domain"/>
    <property type="match status" value="1"/>
</dbReference>
<keyword evidence="5 7" id="KW-1133">Transmembrane helix</keyword>